<keyword evidence="3" id="KW-1185">Reference proteome</keyword>
<reference evidence="2" key="1">
    <citation type="submission" date="2020-03" db="EMBL/GenBank/DDBJ databases">
        <authorList>
            <person name="Weist P."/>
        </authorList>
    </citation>
    <scope>NUCLEOTIDE SEQUENCE</scope>
</reference>
<sequence>RSSAHAQVAGQRRGRGRADASCLHHSDDQPLPRCLRAQWREGKQLLQVISSYWGATAPKLEVPASLRQPGAALTALLNHTHQTSRQSQLAFPCRNEEPAPPPDEDGT</sequence>
<protein>
    <submittedName>
        <fullName evidence="2">Uncharacterized protein</fullName>
    </submittedName>
</protein>
<feature type="compositionally biased region" description="Polar residues" evidence="1">
    <location>
        <begin position="80"/>
        <end position="89"/>
    </location>
</feature>
<dbReference type="Proteomes" id="UP001153269">
    <property type="component" value="Unassembled WGS sequence"/>
</dbReference>
<proteinExistence type="predicted"/>
<feature type="region of interest" description="Disordered" evidence="1">
    <location>
        <begin position="1"/>
        <end position="27"/>
    </location>
</feature>
<feature type="non-terminal residue" evidence="2">
    <location>
        <position position="1"/>
    </location>
</feature>
<evidence type="ECO:0000313" key="3">
    <source>
        <dbReference type="Proteomes" id="UP001153269"/>
    </source>
</evidence>
<evidence type="ECO:0000256" key="1">
    <source>
        <dbReference type="SAM" id="MobiDB-lite"/>
    </source>
</evidence>
<feature type="non-terminal residue" evidence="2">
    <location>
        <position position="107"/>
    </location>
</feature>
<name>A0A9N7V1T1_PLEPL</name>
<dbReference type="AlphaFoldDB" id="A0A9N7V1T1"/>
<comment type="caution">
    <text evidence="2">The sequence shown here is derived from an EMBL/GenBank/DDBJ whole genome shotgun (WGS) entry which is preliminary data.</text>
</comment>
<organism evidence="2 3">
    <name type="scientific">Pleuronectes platessa</name>
    <name type="common">European plaice</name>
    <dbReference type="NCBI Taxonomy" id="8262"/>
    <lineage>
        <taxon>Eukaryota</taxon>
        <taxon>Metazoa</taxon>
        <taxon>Chordata</taxon>
        <taxon>Craniata</taxon>
        <taxon>Vertebrata</taxon>
        <taxon>Euteleostomi</taxon>
        <taxon>Actinopterygii</taxon>
        <taxon>Neopterygii</taxon>
        <taxon>Teleostei</taxon>
        <taxon>Neoteleostei</taxon>
        <taxon>Acanthomorphata</taxon>
        <taxon>Carangaria</taxon>
        <taxon>Pleuronectiformes</taxon>
        <taxon>Pleuronectoidei</taxon>
        <taxon>Pleuronectidae</taxon>
        <taxon>Pleuronectes</taxon>
    </lineage>
</organism>
<gene>
    <name evidence="2" type="ORF">PLEPLA_LOCUS28938</name>
</gene>
<feature type="region of interest" description="Disordered" evidence="1">
    <location>
        <begin position="80"/>
        <end position="107"/>
    </location>
</feature>
<feature type="compositionally biased region" description="Low complexity" evidence="1">
    <location>
        <begin position="1"/>
        <end position="11"/>
    </location>
</feature>
<feature type="compositionally biased region" description="Basic and acidic residues" evidence="1">
    <location>
        <begin position="16"/>
        <end position="27"/>
    </location>
</feature>
<dbReference type="EMBL" id="CADEAL010002576">
    <property type="protein sequence ID" value="CAB1441153.1"/>
    <property type="molecule type" value="Genomic_DNA"/>
</dbReference>
<accession>A0A9N7V1T1</accession>
<evidence type="ECO:0000313" key="2">
    <source>
        <dbReference type="EMBL" id="CAB1441153.1"/>
    </source>
</evidence>